<comment type="catalytic activity">
    <reaction evidence="7">
        <text>alpha-D-mannose 1-phosphate + GTP + H(+) = GDP-alpha-D-mannose + diphosphate</text>
        <dbReference type="Rhea" id="RHEA:15229"/>
        <dbReference type="ChEBI" id="CHEBI:15378"/>
        <dbReference type="ChEBI" id="CHEBI:33019"/>
        <dbReference type="ChEBI" id="CHEBI:37565"/>
        <dbReference type="ChEBI" id="CHEBI:57527"/>
        <dbReference type="ChEBI" id="CHEBI:58409"/>
        <dbReference type="EC" id="2.7.7.13"/>
    </reaction>
</comment>
<protein>
    <recommendedName>
        <fullName evidence="2">mannose-1-phosphate guanylyltransferase</fullName>
        <ecNumber evidence="2">2.7.7.13</ecNumber>
    </recommendedName>
</protein>
<organism evidence="10 11">
    <name type="scientific">Blastopirellula marina</name>
    <dbReference type="NCBI Taxonomy" id="124"/>
    <lineage>
        <taxon>Bacteria</taxon>
        <taxon>Pseudomonadati</taxon>
        <taxon>Planctomycetota</taxon>
        <taxon>Planctomycetia</taxon>
        <taxon>Pirellulales</taxon>
        <taxon>Pirellulaceae</taxon>
        <taxon>Blastopirellula</taxon>
    </lineage>
</organism>
<keyword evidence="5" id="KW-0547">Nucleotide-binding</keyword>
<dbReference type="InterPro" id="IPR029044">
    <property type="entry name" value="Nucleotide-diphossugar_trans"/>
</dbReference>
<dbReference type="CDD" id="cd02509">
    <property type="entry name" value="GDP-M1P_Guanylyltransferase"/>
    <property type="match status" value="1"/>
</dbReference>
<dbReference type="EC" id="2.7.7.13" evidence="2"/>
<dbReference type="InterPro" id="IPR054566">
    <property type="entry name" value="ManC/GMP-like_b-helix"/>
</dbReference>
<name>A0A2S8F7Q8_9BACT</name>
<comment type="caution">
    <text evidence="10">The sequence shown here is derived from an EMBL/GenBank/DDBJ whole genome shotgun (WGS) entry which is preliminary data.</text>
</comment>
<evidence type="ECO:0000256" key="5">
    <source>
        <dbReference type="ARBA" id="ARBA00022741"/>
    </source>
</evidence>
<dbReference type="Gene3D" id="3.90.550.10">
    <property type="entry name" value="Spore Coat Polysaccharide Biosynthesis Protein SpsA, Chain A"/>
    <property type="match status" value="1"/>
</dbReference>
<dbReference type="PANTHER" id="PTHR46390:SF1">
    <property type="entry name" value="MANNOSE-1-PHOSPHATE GUANYLYLTRANSFERASE"/>
    <property type="match status" value="1"/>
</dbReference>
<evidence type="ECO:0000256" key="3">
    <source>
        <dbReference type="ARBA" id="ARBA00022679"/>
    </source>
</evidence>
<reference evidence="10 11" key="1">
    <citation type="submission" date="2018-02" db="EMBL/GenBank/DDBJ databases">
        <title>Comparative genomes isolates from brazilian mangrove.</title>
        <authorList>
            <person name="Araujo J.E."/>
            <person name="Taketani R.G."/>
            <person name="Silva M.C.P."/>
            <person name="Loureco M.V."/>
            <person name="Andreote F.D."/>
        </authorList>
    </citation>
    <scope>NUCLEOTIDE SEQUENCE [LARGE SCALE GENOMIC DNA]</scope>
    <source>
        <strain evidence="10 11">NAP PRIS-MGV</strain>
    </source>
</reference>
<sequence>MLHAIVMAGGSGTRFWPASRNDKPKQLLSMTGGATMIQATCDRLGDLVPPDQLYIFTAQHLVEPISAQLPRVPRNSIVGEPYKRDTAPCIGLAAFLVQQNDPDATMVVMPSDHVISPESVFREAIQSAVALVDAQPQRIVTFGIRPTYPAETFGYIERGERLNTTSIEAFQVLRFREKPKGETAKEYFESGQFYWNAGIFIWKAKTVLDALQKHEPEMYAHLAAIANAWGTPEQAEVFDREFGAIEGKSIDYAVMEHHADIVVVEAPFNWDDVGNWQSMARLHGQDDSGNTHLGDVLALDSEDCIVRGEDGHLIVTLGTKQLIVVHTPDATLVADKSREEDIRDIVKKLKQGDLERFL</sequence>
<gene>
    <name evidence="10" type="ORF">C5Y98_25095</name>
</gene>
<dbReference type="GO" id="GO:0005525">
    <property type="term" value="F:GTP binding"/>
    <property type="evidence" value="ECO:0007669"/>
    <property type="project" value="UniProtKB-KW"/>
</dbReference>
<dbReference type="AlphaFoldDB" id="A0A2S8F7Q8"/>
<evidence type="ECO:0000313" key="10">
    <source>
        <dbReference type="EMBL" id="PQO28183.1"/>
    </source>
</evidence>
<accession>A0A2S8F7Q8</accession>
<dbReference type="FunFam" id="3.90.550.10:FF:000046">
    <property type="entry name" value="Mannose-1-phosphate guanylyltransferase (GDP)"/>
    <property type="match status" value="1"/>
</dbReference>
<comment type="similarity">
    <text evidence="1">Belongs to the mannose-6-phosphate isomerase type 2 family.</text>
</comment>
<dbReference type="OrthoDB" id="9806359at2"/>
<dbReference type="InterPro" id="IPR049577">
    <property type="entry name" value="GMPP_N"/>
</dbReference>
<dbReference type="EMBL" id="PUIB01000025">
    <property type="protein sequence ID" value="PQO28183.1"/>
    <property type="molecule type" value="Genomic_DNA"/>
</dbReference>
<dbReference type="Pfam" id="PF00483">
    <property type="entry name" value="NTP_transferase"/>
    <property type="match status" value="1"/>
</dbReference>
<evidence type="ECO:0000259" key="9">
    <source>
        <dbReference type="Pfam" id="PF22640"/>
    </source>
</evidence>
<dbReference type="PANTHER" id="PTHR46390">
    <property type="entry name" value="MANNOSE-1-PHOSPHATE GUANYLYLTRANSFERASE"/>
    <property type="match status" value="1"/>
</dbReference>
<dbReference type="Pfam" id="PF22640">
    <property type="entry name" value="ManC_GMP_beta-helix"/>
    <property type="match status" value="1"/>
</dbReference>
<dbReference type="SUPFAM" id="SSF159283">
    <property type="entry name" value="Guanosine diphospho-D-mannose pyrophosphorylase/mannose-6-phosphate isomerase linker domain"/>
    <property type="match status" value="1"/>
</dbReference>
<dbReference type="RefSeq" id="WP_105358534.1">
    <property type="nucleotide sequence ID" value="NZ_PUIB01000025.1"/>
</dbReference>
<evidence type="ECO:0000256" key="2">
    <source>
        <dbReference type="ARBA" id="ARBA00012387"/>
    </source>
</evidence>
<dbReference type="InterPro" id="IPR005835">
    <property type="entry name" value="NTP_transferase_dom"/>
</dbReference>
<evidence type="ECO:0000313" key="11">
    <source>
        <dbReference type="Proteomes" id="UP000239388"/>
    </source>
</evidence>
<evidence type="ECO:0000256" key="1">
    <source>
        <dbReference type="ARBA" id="ARBA00006115"/>
    </source>
</evidence>
<feature type="domain" description="MannoseP isomerase/GMP-like beta-helix" evidence="9">
    <location>
        <begin position="294"/>
        <end position="349"/>
    </location>
</feature>
<keyword evidence="6" id="KW-0342">GTP-binding</keyword>
<keyword evidence="4 10" id="KW-0548">Nucleotidyltransferase</keyword>
<dbReference type="Proteomes" id="UP000239388">
    <property type="component" value="Unassembled WGS sequence"/>
</dbReference>
<evidence type="ECO:0000259" key="8">
    <source>
        <dbReference type="Pfam" id="PF00483"/>
    </source>
</evidence>
<dbReference type="GO" id="GO:0009298">
    <property type="term" value="P:GDP-mannose biosynthetic process"/>
    <property type="evidence" value="ECO:0007669"/>
    <property type="project" value="TreeGrafter"/>
</dbReference>
<evidence type="ECO:0000256" key="7">
    <source>
        <dbReference type="ARBA" id="ARBA00047343"/>
    </source>
</evidence>
<feature type="domain" description="Nucleotidyl transferase" evidence="8">
    <location>
        <begin position="4"/>
        <end position="283"/>
    </location>
</feature>
<dbReference type="InterPro" id="IPR051161">
    <property type="entry name" value="Mannose-6P_isomerase_type2"/>
</dbReference>
<evidence type="ECO:0000256" key="4">
    <source>
        <dbReference type="ARBA" id="ARBA00022695"/>
    </source>
</evidence>
<evidence type="ECO:0000256" key="6">
    <source>
        <dbReference type="ARBA" id="ARBA00023134"/>
    </source>
</evidence>
<keyword evidence="3 10" id="KW-0808">Transferase</keyword>
<proteinExistence type="inferred from homology"/>
<dbReference type="SUPFAM" id="SSF53448">
    <property type="entry name" value="Nucleotide-diphospho-sugar transferases"/>
    <property type="match status" value="1"/>
</dbReference>
<dbReference type="GO" id="GO:0004475">
    <property type="term" value="F:mannose-1-phosphate guanylyltransferase (GTP) activity"/>
    <property type="evidence" value="ECO:0007669"/>
    <property type="project" value="UniProtKB-EC"/>
</dbReference>